<keyword evidence="2" id="KW-1185">Reference proteome</keyword>
<dbReference type="AlphaFoldDB" id="A0A0C3PTL1"/>
<evidence type="ECO:0000313" key="1">
    <source>
        <dbReference type="EMBL" id="KIO18120.1"/>
    </source>
</evidence>
<dbReference type="Proteomes" id="UP000054248">
    <property type="component" value="Unassembled WGS sequence"/>
</dbReference>
<organism evidence="1 2">
    <name type="scientific">Tulasnella calospora MUT 4182</name>
    <dbReference type="NCBI Taxonomy" id="1051891"/>
    <lineage>
        <taxon>Eukaryota</taxon>
        <taxon>Fungi</taxon>
        <taxon>Dikarya</taxon>
        <taxon>Basidiomycota</taxon>
        <taxon>Agaricomycotina</taxon>
        <taxon>Agaricomycetes</taxon>
        <taxon>Cantharellales</taxon>
        <taxon>Tulasnellaceae</taxon>
        <taxon>Tulasnella</taxon>
    </lineage>
</organism>
<evidence type="ECO:0008006" key="3">
    <source>
        <dbReference type="Google" id="ProtNLM"/>
    </source>
</evidence>
<protein>
    <recommendedName>
        <fullName evidence="3">HAT C-terminal dimerisation domain-containing protein</fullName>
    </recommendedName>
</protein>
<dbReference type="EMBL" id="KN823311">
    <property type="protein sequence ID" value="KIO18120.1"/>
    <property type="molecule type" value="Genomic_DNA"/>
</dbReference>
<name>A0A0C3PTL1_9AGAM</name>
<reference evidence="2" key="2">
    <citation type="submission" date="2015-01" db="EMBL/GenBank/DDBJ databases">
        <title>Evolutionary Origins and Diversification of the Mycorrhizal Mutualists.</title>
        <authorList>
            <consortium name="DOE Joint Genome Institute"/>
            <consortium name="Mycorrhizal Genomics Consortium"/>
            <person name="Kohler A."/>
            <person name="Kuo A."/>
            <person name="Nagy L.G."/>
            <person name="Floudas D."/>
            <person name="Copeland A."/>
            <person name="Barry K.W."/>
            <person name="Cichocki N."/>
            <person name="Veneault-Fourrey C."/>
            <person name="LaButti K."/>
            <person name="Lindquist E.A."/>
            <person name="Lipzen A."/>
            <person name="Lundell T."/>
            <person name="Morin E."/>
            <person name="Murat C."/>
            <person name="Riley R."/>
            <person name="Ohm R."/>
            <person name="Sun H."/>
            <person name="Tunlid A."/>
            <person name="Henrissat B."/>
            <person name="Grigoriev I.V."/>
            <person name="Hibbett D.S."/>
            <person name="Martin F."/>
        </authorList>
    </citation>
    <scope>NUCLEOTIDE SEQUENCE [LARGE SCALE GENOMIC DNA]</scope>
    <source>
        <strain evidence="2">MUT 4182</strain>
    </source>
</reference>
<accession>A0A0C3PTL1</accession>
<sequence length="56" mass="5967">ATSVDAERAFSEGRLSVNHLQHNTSPNVFRAKMALGSWIGTPLLSSVEEAAALLQS</sequence>
<gene>
    <name evidence="1" type="ORF">M407DRAFT_84271</name>
</gene>
<proteinExistence type="predicted"/>
<reference evidence="1 2" key="1">
    <citation type="submission" date="2014-04" db="EMBL/GenBank/DDBJ databases">
        <authorList>
            <consortium name="DOE Joint Genome Institute"/>
            <person name="Kuo A."/>
            <person name="Girlanda M."/>
            <person name="Perotto S."/>
            <person name="Kohler A."/>
            <person name="Nagy L.G."/>
            <person name="Floudas D."/>
            <person name="Copeland A."/>
            <person name="Barry K.W."/>
            <person name="Cichocki N."/>
            <person name="Veneault-Fourrey C."/>
            <person name="LaButti K."/>
            <person name="Lindquist E.A."/>
            <person name="Lipzen A."/>
            <person name="Lundell T."/>
            <person name="Morin E."/>
            <person name="Murat C."/>
            <person name="Sun H."/>
            <person name="Tunlid A."/>
            <person name="Henrissat B."/>
            <person name="Grigoriev I.V."/>
            <person name="Hibbett D.S."/>
            <person name="Martin F."/>
            <person name="Nordberg H.P."/>
            <person name="Cantor M.N."/>
            <person name="Hua S.X."/>
        </authorList>
    </citation>
    <scope>NUCLEOTIDE SEQUENCE [LARGE SCALE GENOMIC DNA]</scope>
    <source>
        <strain evidence="1 2">MUT 4182</strain>
    </source>
</reference>
<feature type="non-terminal residue" evidence="1">
    <location>
        <position position="1"/>
    </location>
</feature>
<evidence type="ECO:0000313" key="2">
    <source>
        <dbReference type="Proteomes" id="UP000054248"/>
    </source>
</evidence>
<dbReference type="STRING" id="1051891.A0A0C3PTL1"/>
<dbReference type="HOGENOM" id="CLU_009123_16_0_1"/>
<dbReference type="OrthoDB" id="3268424at2759"/>